<evidence type="ECO:0000256" key="14">
    <source>
        <dbReference type="ARBA" id="ARBA00041592"/>
    </source>
</evidence>
<organism evidence="19 20">
    <name type="scientific">Francisella tularensis subsp. tularensis str. SCHU S4 substr. FSC237</name>
    <dbReference type="NCBI Taxonomy" id="1341660"/>
    <lineage>
        <taxon>Bacteria</taxon>
        <taxon>Pseudomonadati</taxon>
        <taxon>Pseudomonadota</taxon>
        <taxon>Gammaproteobacteria</taxon>
        <taxon>Thiotrichales</taxon>
        <taxon>Francisellaceae</taxon>
        <taxon>Francisella</taxon>
    </lineage>
</organism>
<sequence length="136" mass="16018">MAQINAAVAIILDEHKDKVYISLRQKFQTYSDYWEFPGGKLEKNETFEECVKREINEEVGITANNVKPYMTKKHINKENIQVNLNFFIIDDYQGIPYSKENQQLKLVKISNLNNFKFLPASLDIIKKLQKDFNKKE</sequence>
<evidence type="ECO:0000256" key="16">
    <source>
        <dbReference type="ARBA" id="ARBA00042798"/>
    </source>
</evidence>
<dbReference type="InterPro" id="IPR020084">
    <property type="entry name" value="NUDIX_hydrolase_CS"/>
</dbReference>
<dbReference type="InterPro" id="IPR000086">
    <property type="entry name" value="NUDIX_hydrolase_dom"/>
</dbReference>
<evidence type="ECO:0000256" key="9">
    <source>
        <dbReference type="ARBA" id="ARBA00023204"/>
    </source>
</evidence>
<dbReference type="InterPro" id="IPR015797">
    <property type="entry name" value="NUDIX_hydrolase-like_dom_sf"/>
</dbReference>
<evidence type="ECO:0000256" key="7">
    <source>
        <dbReference type="ARBA" id="ARBA00022801"/>
    </source>
</evidence>
<dbReference type="CDD" id="cd03425">
    <property type="entry name" value="NUDIX_MutT_NudA_like"/>
    <property type="match status" value="1"/>
</dbReference>
<evidence type="ECO:0000256" key="6">
    <source>
        <dbReference type="ARBA" id="ARBA00022763"/>
    </source>
</evidence>
<dbReference type="EMBL" id="JIDS01000002">
    <property type="protein sequence ID" value="EZK38401.1"/>
    <property type="molecule type" value="Genomic_DNA"/>
</dbReference>
<evidence type="ECO:0000256" key="12">
    <source>
        <dbReference type="ARBA" id="ARBA00038905"/>
    </source>
</evidence>
<dbReference type="PROSITE" id="PS51462">
    <property type="entry name" value="NUDIX"/>
    <property type="match status" value="1"/>
</dbReference>
<keyword evidence="6" id="KW-0227">DNA damage</keyword>
<keyword evidence="8" id="KW-0460">Magnesium</keyword>
<keyword evidence="3" id="KW-0515">Mutator protein</keyword>
<evidence type="ECO:0000256" key="13">
    <source>
        <dbReference type="ARBA" id="ARBA00040794"/>
    </source>
</evidence>
<dbReference type="RefSeq" id="WP_003023655.1">
    <property type="nucleotide sequence ID" value="NZ_KK211923.1"/>
</dbReference>
<name>A0AAD3ATT0_FRATT</name>
<evidence type="ECO:0000256" key="4">
    <source>
        <dbReference type="ARBA" id="ARBA00022705"/>
    </source>
</evidence>
<evidence type="ECO:0000256" key="2">
    <source>
        <dbReference type="ARBA" id="ARBA00005582"/>
    </source>
</evidence>
<evidence type="ECO:0000256" key="17">
    <source>
        <dbReference type="RuleBase" id="RU003476"/>
    </source>
</evidence>
<dbReference type="PRINTS" id="PR00502">
    <property type="entry name" value="NUDIXFAMILY"/>
</dbReference>
<comment type="caution">
    <text evidence="19">The sequence shown here is derived from an EMBL/GenBank/DDBJ whole genome shotgun (WGS) entry which is preliminary data.</text>
</comment>
<reference evidence="19 20" key="1">
    <citation type="submission" date="2014-03" db="EMBL/GenBank/DDBJ databases">
        <title>The Genome Sequence of Francisella tularensis subsp. tularensis str. SCHU S4 substr. FSC043.</title>
        <authorList>
            <consortium name="The Broad Institute Genomics Platform"/>
            <consortium name="The Broad Institute Genome Sequencing Center for Infectious Disease"/>
            <person name="Chapman S.B."/>
            <person name="Guina T."/>
            <person name="Gelhaus C."/>
            <person name="Comer J."/>
            <person name="Sellati T."/>
            <person name="Sjostedt A."/>
            <person name="Young S.K."/>
            <person name="Zeng Q."/>
            <person name="Gargeya S."/>
            <person name="Abouelleil A."/>
            <person name="Alvarado L."/>
            <person name="Chapman S.B."/>
            <person name="Gainer-Dewar J."/>
            <person name="Goldberg J."/>
            <person name="Griggs A."/>
            <person name="Gujja S."/>
            <person name="Hansen M."/>
            <person name="Howarth C."/>
            <person name="Imamovic A."/>
            <person name="Larimer J."/>
            <person name="Murphy C."/>
            <person name="Naylor J."/>
            <person name="Pearson M."/>
            <person name="Poon T.W."/>
            <person name="Priest M."/>
            <person name="Roberts A."/>
            <person name="Saif S."/>
            <person name="Shea T."/>
            <person name="Sykes S."/>
            <person name="Wortman J."/>
            <person name="Nusbaum C."/>
            <person name="Birren B."/>
        </authorList>
    </citation>
    <scope>NUCLEOTIDE SEQUENCE [LARGE SCALE GENOMIC DNA]</scope>
    <source>
        <strain evidence="19 20">Schu S4</strain>
    </source>
</reference>
<gene>
    <name evidence="19" type="ORF">P250_03167</name>
</gene>
<dbReference type="Gene3D" id="3.90.79.10">
    <property type="entry name" value="Nucleoside Triphosphate Pyrophosphohydrolase"/>
    <property type="match status" value="1"/>
</dbReference>
<evidence type="ECO:0000313" key="20">
    <source>
        <dbReference type="Proteomes" id="UP000023806"/>
    </source>
</evidence>
<accession>A0AAD3ATT0</accession>
<dbReference type="GO" id="GO:0008413">
    <property type="term" value="F:8-oxo-7,8-dihydroguanosine triphosphate pyrophosphatase activity"/>
    <property type="evidence" value="ECO:0007669"/>
    <property type="project" value="TreeGrafter"/>
</dbReference>
<dbReference type="InterPro" id="IPR047127">
    <property type="entry name" value="MutT-like"/>
</dbReference>
<evidence type="ECO:0000256" key="5">
    <source>
        <dbReference type="ARBA" id="ARBA00022723"/>
    </source>
</evidence>
<evidence type="ECO:0000256" key="10">
    <source>
        <dbReference type="ARBA" id="ARBA00035861"/>
    </source>
</evidence>
<dbReference type="GO" id="GO:0044716">
    <property type="term" value="F:8-oxo-GDP phosphatase activity"/>
    <property type="evidence" value="ECO:0007669"/>
    <property type="project" value="TreeGrafter"/>
</dbReference>
<dbReference type="GO" id="GO:0046872">
    <property type="term" value="F:metal ion binding"/>
    <property type="evidence" value="ECO:0007669"/>
    <property type="project" value="UniProtKB-KW"/>
</dbReference>
<evidence type="ECO:0000256" key="3">
    <source>
        <dbReference type="ARBA" id="ARBA00022457"/>
    </source>
</evidence>
<feature type="domain" description="Nudix hydrolase" evidence="18">
    <location>
        <begin position="2"/>
        <end position="131"/>
    </location>
</feature>
<comment type="catalytic activity">
    <reaction evidence="11">
        <text>8-oxo-GTP + H2O = 8-oxo-GMP + diphosphate + H(+)</text>
        <dbReference type="Rhea" id="RHEA:67616"/>
        <dbReference type="ChEBI" id="CHEBI:15377"/>
        <dbReference type="ChEBI" id="CHEBI:15378"/>
        <dbReference type="ChEBI" id="CHEBI:33019"/>
        <dbReference type="ChEBI" id="CHEBI:143553"/>
        <dbReference type="ChEBI" id="CHEBI:145694"/>
    </reaction>
</comment>
<dbReference type="GO" id="GO:0035539">
    <property type="term" value="F:8-oxo-7,8-dihydrodeoxyguanosine triphosphate pyrophosphatase activity"/>
    <property type="evidence" value="ECO:0007669"/>
    <property type="project" value="UniProtKB-EC"/>
</dbReference>
<dbReference type="SUPFAM" id="SSF55811">
    <property type="entry name" value="Nudix"/>
    <property type="match status" value="1"/>
</dbReference>
<evidence type="ECO:0000256" key="11">
    <source>
        <dbReference type="ARBA" id="ARBA00036904"/>
    </source>
</evidence>
<evidence type="ECO:0000256" key="1">
    <source>
        <dbReference type="ARBA" id="ARBA00001946"/>
    </source>
</evidence>
<protein>
    <recommendedName>
        <fullName evidence="13">8-oxo-dGTP diphosphatase</fullName>
        <ecNumber evidence="12">3.6.1.55</ecNumber>
    </recommendedName>
    <alternativeName>
        <fullName evidence="16">7,8-dihydro-8-oxoguanine-triphosphatase</fullName>
    </alternativeName>
    <alternativeName>
        <fullName evidence="15">Mutator protein MutT</fullName>
    </alternativeName>
    <alternativeName>
        <fullName evidence="14">dGTP pyrophosphohydrolase</fullName>
    </alternativeName>
</protein>
<dbReference type="Proteomes" id="UP000023806">
    <property type="component" value="Unassembled WGS sequence"/>
</dbReference>
<dbReference type="InterPro" id="IPR020476">
    <property type="entry name" value="Nudix_hydrolase"/>
</dbReference>
<evidence type="ECO:0000256" key="8">
    <source>
        <dbReference type="ARBA" id="ARBA00022842"/>
    </source>
</evidence>
<keyword evidence="7 17" id="KW-0378">Hydrolase</keyword>
<keyword evidence="9" id="KW-0234">DNA repair</keyword>
<dbReference type="GO" id="GO:0006260">
    <property type="term" value="P:DNA replication"/>
    <property type="evidence" value="ECO:0007669"/>
    <property type="project" value="UniProtKB-KW"/>
</dbReference>
<evidence type="ECO:0000259" key="18">
    <source>
        <dbReference type="PROSITE" id="PS51462"/>
    </source>
</evidence>
<comment type="catalytic activity">
    <reaction evidence="10">
        <text>8-oxo-dGTP + H2O = 8-oxo-dGMP + diphosphate + H(+)</text>
        <dbReference type="Rhea" id="RHEA:31575"/>
        <dbReference type="ChEBI" id="CHEBI:15377"/>
        <dbReference type="ChEBI" id="CHEBI:15378"/>
        <dbReference type="ChEBI" id="CHEBI:33019"/>
        <dbReference type="ChEBI" id="CHEBI:63224"/>
        <dbReference type="ChEBI" id="CHEBI:77896"/>
        <dbReference type="EC" id="3.6.1.55"/>
    </reaction>
</comment>
<keyword evidence="5" id="KW-0479">Metal-binding</keyword>
<dbReference type="AlphaFoldDB" id="A0AAD3ATT0"/>
<dbReference type="PANTHER" id="PTHR47707">
    <property type="entry name" value="8-OXO-DGTP DIPHOSPHATASE"/>
    <property type="match status" value="1"/>
</dbReference>
<comment type="similarity">
    <text evidence="2 17">Belongs to the Nudix hydrolase family.</text>
</comment>
<dbReference type="GO" id="GO:0044715">
    <property type="term" value="F:8-oxo-dGDP phosphatase activity"/>
    <property type="evidence" value="ECO:0007669"/>
    <property type="project" value="TreeGrafter"/>
</dbReference>
<dbReference type="Pfam" id="PF00293">
    <property type="entry name" value="NUDIX"/>
    <property type="match status" value="1"/>
</dbReference>
<keyword evidence="4" id="KW-0235">DNA replication</keyword>
<dbReference type="PANTHER" id="PTHR47707:SF1">
    <property type="entry name" value="NUDIX HYDROLASE FAMILY PROTEIN"/>
    <property type="match status" value="1"/>
</dbReference>
<evidence type="ECO:0000313" key="19">
    <source>
        <dbReference type="EMBL" id="EZK38401.1"/>
    </source>
</evidence>
<comment type="cofactor">
    <cofactor evidence="1">
        <name>Mg(2+)</name>
        <dbReference type="ChEBI" id="CHEBI:18420"/>
    </cofactor>
</comment>
<proteinExistence type="inferred from homology"/>
<dbReference type="GO" id="GO:0006281">
    <property type="term" value="P:DNA repair"/>
    <property type="evidence" value="ECO:0007669"/>
    <property type="project" value="UniProtKB-KW"/>
</dbReference>
<dbReference type="EC" id="3.6.1.55" evidence="12"/>
<dbReference type="PROSITE" id="PS00893">
    <property type="entry name" value="NUDIX_BOX"/>
    <property type="match status" value="1"/>
</dbReference>
<evidence type="ECO:0000256" key="15">
    <source>
        <dbReference type="ARBA" id="ARBA00041979"/>
    </source>
</evidence>